<name>A0A0D3K3Y6_EMIH1</name>
<protein>
    <recommendedName>
        <fullName evidence="2">Glycosyltransferase 61 catalytic domain-containing protein</fullName>
    </recommendedName>
</protein>
<dbReference type="KEGG" id="ehx:EMIHUDRAFT_232810"/>
<proteinExistence type="predicted"/>
<evidence type="ECO:0000313" key="4">
    <source>
        <dbReference type="Proteomes" id="UP000013827"/>
    </source>
</evidence>
<dbReference type="PaxDb" id="2903-EOD30471"/>
<dbReference type="Proteomes" id="UP000013827">
    <property type="component" value="Unassembled WGS sequence"/>
</dbReference>
<sequence>MLDVRSRAIPSPARQGPPATPPADCLRIAVPPDERNHVRTLMGSYYHTVFALLVPIAAQLAATPHRCVTLAGVPRTRMVARVLEVLPVQIWDGPSLAFGKGRRVGNGSSVSVAWLRRCDAMALRTAAMRQRAQERCGSAQSYLDCCLAERPWRWARLEVAKAAGLDLDGMSAPARSGLFVSREVASSSAGPAIFRHHRLLLRGNSSKLAALRLALGERGWSTAVVTGGTFASLALVEQVRLFTNASLVVAGHDGALTNLLFCRPFTTVVEITPYVGQAEAPIQHLRAMFQAAAGSMAAAAYEVRHFSVPGAACDWGCASQRAMLRLVESPWPSRNAHKQPKMRKI</sequence>
<feature type="domain" description="Glycosyltransferase 61 catalytic" evidence="2">
    <location>
        <begin position="231"/>
        <end position="269"/>
    </location>
</feature>
<dbReference type="HOGENOM" id="CLU_805201_0_0_1"/>
<dbReference type="InterPro" id="IPR049625">
    <property type="entry name" value="Glyco_transf_61_cat"/>
</dbReference>
<evidence type="ECO:0000256" key="1">
    <source>
        <dbReference type="SAM" id="MobiDB-lite"/>
    </source>
</evidence>
<dbReference type="Pfam" id="PF04577">
    <property type="entry name" value="Glyco_transf_61"/>
    <property type="match status" value="1"/>
</dbReference>
<dbReference type="GO" id="GO:0016757">
    <property type="term" value="F:glycosyltransferase activity"/>
    <property type="evidence" value="ECO:0007669"/>
    <property type="project" value="InterPro"/>
</dbReference>
<evidence type="ECO:0000313" key="3">
    <source>
        <dbReference type="EnsemblProtists" id="EOD30471"/>
    </source>
</evidence>
<reference evidence="3" key="2">
    <citation type="submission" date="2024-10" db="UniProtKB">
        <authorList>
            <consortium name="EnsemblProtists"/>
        </authorList>
    </citation>
    <scope>IDENTIFICATION</scope>
</reference>
<dbReference type="EnsemblProtists" id="EOD30471">
    <property type="protein sequence ID" value="EOD30471"/>
    <property type="gene ID" value="EMIHUDRAFT_232810"/>
</dbReference>
<feature type="region of interest" description="Disordered" evidence="1">
    <location>
        <begin position="1"/>
        <end position="25"/>
    </location>
</feature>
<dbReference type="RefSeq" id="XP_005782900.1">
    <property type="nucleotide sequence ID" value="XM_005782843.1"/>
</dbReference>
<keyword evidence="4" id="KW-1185">Reference proteome</keyword>
<dbReference type="AlphaFoldDB" id="A0A0D3K3Y6"/>
<organism evidence="3 4">
    <name type="scientific">Emiliania huxleyi (strain CCMP1516)</name>
    <dbReference type="NCBI Taxonomy" id="280463"/>
    <lineage>
        <taxon>Eukaryota</taxon>
        <taxon>Haptista</taxon>
        <taxon>Haptophyta</taxon>
        <taxon>Prymnesiophyceae</taxon>
        <taxon>Isochrysidales</taxon>
        <taxon>Noelaerhabdaceae</taxon>
        <taxon>Emiliania</taxon>
    </lineage>
</organism>
<reference evidence="4" key="1">
    <citation type="journal article" date="2013" name="Nature">
        <title>Pan genome of the phytoplankton Emiliania underpins its global distribution.</title>
        <authorList>
            <person name="Read B.A."/>
            <person name="Kegel J."/>
            <person name="Klute M.J."/>
            <person name="Kuo A."/>
            <person name="Lefebvre S.C."/>
            <person name="Maumus F."/>
            <person name="Mayer C."/>
            <person name="Miller J."/>
            <person name="Monier A."/>
            <person name="Salamov A."/>
            <person name="Young J."/>
            <person name="Aguilar M."/>
            <person name="Claverie J.M."/>
            <person name="Frickenhaus S."/>
            <person name="Gonzalez K."/>
            <person name="Herman E.K."/>
            <person name="Lin Y.C."/>
            <person name="Napier J."/>
            <person name="Ogata H."/>
            <person name="Sarno A.F."/>
            <person name="Shmutz J."/>
            <person name="Schroeder D."/>
            <person name="de Vargas C."/>
            <person name="Verret F."/>
            <person name="von Dassow P."/>
            <person name="Valentin K."/>
            <person name="Van de Peer Y."/>
            <person name="Wheeler G."/>
            <person name="Dacks J.B."/>
            <person name="Delwiche C.F."/>
            <person name="Dyhrman S.T."/>
            <person name="Glockner G."/>
            <person name="John U."/>
            <person name="Richards T."/>
            <person name="Worden A.Z."/>
            <person name="Zhang X."/>
            <person name="Grigoriev I.V."/>
            <person name="Allen A.E."/>
            <person name="Bidle K."/>
            <person name="Borodovsky M."/>
            <person name="Bowler C."/>
            <person name="Brownlee C."/>
            <person name="Cock J.M."/>
            <person name="Elias M."/>
            <person name="Gladyshev V.N."/>
            <person name="Groth M."/>
            <person name="Guda C."/>
            <person name="Hadaegh A."/>
            <person name="Iglesias-Rodriguez M.D."/>
            <person name="Jenkins J."/>
            <person name="Jones B.M."/>
            <person name="Lawson T."/>
            <person name="Leese F."/>
            <person name="Lindquist E."/>
            <person name="Lobanov A."/>
            <person name="Lomsadze A."/>
            <person name="Malik S.B."/>
            <person name="Marsh M.E."/>
            <person name="Mackinder L."/>
            <person name="Mock T."/>
            <person name="Mueller-Roeber B."/>
            <person name="Pagarete A."/>
            <person name="Parker M."/>
            <person name="Probert I."/>
            <person name="Quesneville H."/>
            <person name="Raines C."/>
            <person name="Rensing S.A."/>
            <person name="Riano-Pachon D.M."/>
            <person name="Richier S."/>
            <person name="Rokitta S."/>
            <person name="Shiraiwa Y."/>
            <person name="Soanes D.M."/>
            <person name="van der Giezen M."/>
            <person name="Wahlund T.M."/>
            <person name="Williams B."/>
            <person name="Wilson W."/>
            <person name="Wolfe G."/>
            <person name="Wurch L.L."/>
        </authorList>
    </citation>
    <scope>NUCLEOTIDE SEQUENCE</scope>
</reference>
<dbReference type="GeneID" id="17275744"/>
<evidence type="ECO:0000259" key="2">
    <source>
        <dbReference type="Pfam" id="PF04577"/>
    </source>
</evidence>
<accession>A0A0D3K3Y6</accession>